<dbReference type="AlphaFoldDB" id="A0A1J1HFY3"/>
<accession>A0A1J1HFY3</accession>
<proteinExistence type="predicted"/>
<reference evidence="1 2" key="1">
    <citation type="submission" date="2015-04" db="EMBL/GenBank/DDBJ databases">
        <authorList>
            <person name="Syromyatnikov M.Y."/>
            <person name="Popov V.N."/>
        </authorList>
    </citation>
    <scope>NUCLEOTIDE SEQUENCE [LARGE SCALE GENOMIC DNA]</scope>
</reference>
<evidence type="ECO:0000313" key="2">
    <source>
        <dbReference type="Proteomes" id="UP000183832"/>
    </source>
</evidence>
<dbReference type="EMBL" id="CVRI01000002">
    <property type="protein sequence ID" value="CRK86771.1"/>
    <property type="molecule type" value="Genomic_DNA"/>
</dbReference>
<name>A0A1J1HFY3_9DIPT</name>
<keyword evidence="2" id="KW-1185">Reference proteome</keyword>
<evidence type="ECO:0000313" key="1">
    <source>
        <dbReference type="EMBL" id="CRK86771.1"/>
    </source>
</evidence>
<organism evidence="1 2">
    <name type="scientific">Clunio marinus</name>
    <dbReference type="NCBI Taxonomy" id="568069"/>
    <lineage>
        <taxon>Eukaryota</taxon>
        <taxon>Metazoa</taxon>
        <taxon>Ecdysozoa</taxon>
        <taxon>Arthropoda</taxon>
        <taxon>Hexapoda</taxon>
        <taxon>Insecta</taxon>
        <taxon>Pterygota</taxon>
        <taxon>Neoptera</taxon>
        <taxon>Endopterygota</taxon>
        <taxon>Diptera</taxon>
        <taxon>Nematocera</taxon>
        <taxon>Chironomoidea</taxon>
        <taxon>Chironomidae</taxon>
        <taxon>Clunio</taxon>
    </lineage>
</organism>
<gene>
    <name evidence="1" type="ORF">CLUMA_CG000603</name>
</gene>
<sequence>MCAHTLANKHDLMDVIVVNARHSTEIVTFMLEIKCCCCIAKLDVYLWIILPDINQVFNFLNLFNN</sequence>
<protein>
    <submittedName>
        <fullName evidence="1">CLUMA_CG000603, isoform A</fullName>
    </submittedName>
</protein>
<dbReference type="Proteomes" id="UP000183832">
    <property type="component" value="Unassembled WGS sequence"/>
</dbReference>